<dbReference type="OMA" id="HAPCEAE"/>
<dbReference type="EMBL" id="JAGTXO010000001">
    <property type="protein sequence ID" value="KAG8470260.1"/>
    <property type="molecule type" value="Genomic_DNA"/>
</dbReference>
<keyword evidence="5" id="KW-0808">Transferase</keyword>
<evidence type="ECO:0000256" key="14">
    <source>
        <dbReference type="SAM" id="Phobius"/>
    </source>
</evidence>
<sequence>MTGDPISWLRASARAFSALTERRQHAQLAAVFADLDRNRDNCVSMAELGDEAPGLVAAHSLALAASVPAHRLHAALAGVTLVRSCACWVALLVLAHLLMWVAECVRVYTLRVGRPGRRPFELAPERVARHAPTATALHYDTPLSRSRYEQLKVALMTVSGLASLRLAMAFASFALGALTLNVAARVGRSARLGPALREPLVSAALACARLSLWWIGYFHVLSSGRIARSSEARILVANHVGLIEVLALYAAARCPSFVTRVENISLPLFAGVAHVSRAIVVDRELRASRERTLREIDERAREPCGRQLMVFPEGTCNNQHSLFRFNRGAFQPGLPVQPVLFHFPYTHFNPCLTGEATGGHELPGLMWRTACQLVNRMEMLFLPVHAPCEAERADPLLYAANMQALMARHLHVPMTDATLADYKALAIRQHMSATDFRPAGTSAHARHTRGSAPFGAAAADGPVHANGGAHGSPCLSPGVLESARPGAPSSKAE</sequence>
<evidence type="ECO:0000256" key="2">
    <source>
        <dbReference type="ARBA" id="ARBA00005189"/>
    </source>
</evidence>
<organism evidence="16 17">
    <name type="scientific">Diacronema lutheri</name>
    <name type="common">Unicellular marine alga</name>
    <name type="synonym">Monochrysis lutheri</name>
    <dbReference type="NCBI Taxonomy" id="2081491"/>
    <lineage>
        <taxon>Eukaryota</taxon>
        <taxon>Haptista</taxon>
        <taxon>Haptophyta</taxon>
        <taxon>Pavlovophyceae</taxon>
        <taxon>Pavlovales</taxon>
        <taxon>Pavlovaceae</taxon>
        <taxon>Diacronema</taxon>
    </lineage>
</organism>
<evidence type="ECO:0000256" key="13">
    <source>
        <dbReference type="SAM" id="MobiDB-lite"/>
    </source>
</evidence>
<accession>A0A8J5Y2L5</accession>
<keyword evidence="8" id="KW-0443">Lipid metabolism</keyword>
<evidence type="ECO:0000256" key="8">
    <source>
        <dbReference type="ARBA" id="ARBA00023098"/>
    </source>
</evidence>
<feature type="transmembrane region" description="Helical" evidence="14">
    <location>
        <begin position="232"/>
        <end position="252"/>
    </location>
</feature>
<evidence type="ECO:0000256" key="5">
    <source>
        <dbReference type="ARBA" id="ARBA00022679"/>
    </source>
</evidence>
<dbReference type="InterPro" id="IPR045252">
    <property type="entry name" value="LPCAT1-like"/>
</dbReference>
<name>A0A8J5Y2L5_DIALT</name>
<keyword evidence="7 14" id="KW-1133">Transmembrane helix</keyword>
<dbReference type="SMART" id="SM00563">
    <property type="entry name" value="PlsC"/>
    <property type="match status" value="1"/>
</dbReference>
<evidence type="ECO:0000256" key="11">
    <source>
        <dbReference type="ARBA" id="ARBA00023264"/>
    </source>
</evidence>
<reference evidence="16" key="1">
    <citation type="submission" date="2021-05" db="EMBL/GenBank/DDBJ databases">
        <title>The genome of the haptophyte Pavlova lutheri (Diacronema luteri, Pavlovales) - a model for lipid biosynthesis in eukaryotic algae.</title>
        <authorList>
            <person name="Hulatt C.J."/>
            <person name="Posewitz M.C."/>
        </authorList>
    </citation>
    <scope>NUCLEOTIDE SEQUENCE</scope>
    <source>
        <strain evidence="16">NIVA-4/92</strain>
    </source>
</reference>
<dbReference type="AlphaFoldDB" id="A0A8J5Y2L5"/>
<dbReference type="GO" id="GO:0008654">
    <property type="term" value="P:phospholipid biosynthetic process"/>
    <property type="evidence" value="ECO:0007669"/>
    <property type="project" value="UniProtKB-KW"/>
</dbReference>
<evidence type="ECO:0000256" key="6">
    <source>
        <dbReference type="ARBA" id="ARBA00022692"/>
    </source>
</evidence>
<evidence type="ECO:0000256" key="10">
    <source>
        <dbReference type="ARBA" id="ARBA00023209"/>
    </source>
</evidence>
<evidence type="ECO:0000256" key="4">
    <source>
        <dbReference type="ARBA" id="ARBA00022516"/>
    </source>
</evidence>
<keyword evidence="6 14" id="KW-0812">Transmembrane</keyword>
<comment type="subcellular location">
    <subcellularLocation>
        <location evidence="1">Membrane</location>
    </subcellularLocation>
</comment>
<feature type="transmembrane region" description="Helical" evidence="14">
    <location>
        <begin position="200"/>
        <end position="220"/>
    </location>
</feature>
<evidence type="ECO:0000259" key="15">
    <source>
        <dbReference type="SMART" id="SM00563"/>
    </source>
</evidence>
<comment type="similarity">
    <text evidence="3">Belongs to the 1-acyl-sn-glycerol-3-phosphate acyltransferase family.</text>
</comment>
<dbReference type="GO" id="GO:0016020">
    <property type="term" value="C:membrane"/>
    <property type="evidence" value="ECO:0007669"/>
    <property type="project" value="UniProtKB-SubCell"/>
</dbReference>
<keyword evidence="9 14" id="KW-0472">Membrane</keyword>
<dbReference type="SUPFAM" id="SSF69593">
    <property type="entry name" value="Glycerol-3-phosphate (1)-acyltransferase"/>
    <property type="match status" value="1"/>
</dbReference>
<feature type="region of interest" description="Disordered" evidence="13">
    <location>
        <begin position="437"/>
        <end position="493"/>
    </location>
</feature>
<protein>
    <recommendedName>
        <fullName evidence="15">Phospholipid/glycerol acyltransferase domain-containing protein</fullName>
    </recommendedName>
</protein>
<dbReference type="InterPro" id="IPR002123">
    <property type="entry name" value="Plipid/glycerol_acylTrfase"/>
</dbReference>
<keyword evidence="11" id="KW-1208">Phospholipid metabolism</keyword>
<feature type="transmembrane region" description="Helical" evidence="14">
    <location>
        <begin position="88"/>
        <end position="108"/>
    </location>
</feature>
<keyword evidence="12" id="KW-0012">Acyltransferase</keyword>
<dbReference type="OrthoDB" id="272512at2759"/>
<keyword evidence="10" id="KW-0594">Phospholipid biosynthesis</keyword>
<dbReference type="Proteomes" id="UP000751190">
    <property type="component" value="Unassembled WGS sequence"/>
</dbReference>
<dbReference type="CDD" id="cd07991">
    <property type="entry name" value="LPLAT_LPCAT1-like"/>
    <property type="match status" value="1"/>
</dbReference>
<evidence type="ECO:0000313" key="17">
    <source>
        <dbReference type="Proteomes" id="UP000751190"/>
    </source>
</evidence>
<dbReference type="PANTHER" id="PTHR23063:SF58">
    <property type="entry name" value="PUTATIVE-RELATED"/>
    <property type="match status" value="1"/>
</dbReference>
<keyword evidence="17" id="KW-1185">Reference proteome</keyword>
<dbReference type="PANTHER" id="PTHR23063">
    <property type="entry name" value="PHOSPHOLIPID ACYLTRANSFERASE"/>
    <property type="match status" value="1"/>
</dbReference>
<feature type="transmembrane region" description="Helical" evidence="14">
    <location>
        <begin position="153"/>
        <end position="180"/>
    </location>
</feature>
<dbReference type="InterPro" id="IPR018247">
    <property type="entry name" value="EF_Hand_1_Ca_BS"/>
</dbReference>
<evidence type="ECO:0000256" key="7">
    <source>
        <dbReference type="ARBA" id="ARBA00022989"/>
    </source>
</evidence>
<evidence type="ECO:0000313" key="16">
    <source>
        <dbReference type="EMBL" id="KAG8470260.1"/>
    </source>
</evidence>
<proteinExistence type="inferred from homology"/>
<comment type="caution">
    <text evidence="16">The sequence shown here is derived from an EMBL/GenBank/DDBJ whole genome shotgun (WGS) entry which is preliminary data.</text>
</comment>
<evidence type="ECO:0000256" key="9">
    <source>
        <dbReference type="ARBA" id="ARBA00023136"/>
    </source>
</evidence>
<gene>
    <name evidence="16" type="ORF">KFE25_008681</name>
</gene>
<evidence type="ECO:0000256" key="12">
    <source>
        <dbReference type="ARBA" id="ARBA00023315"/>
    </source>
</evidence>
<dbReference type="Pfam" id="PF01553">
    <property type="entry name" value="Acyltransferase"/>
    <property type="match status" value="1"/>
</dbReference>
<comment type="pathway">
    <text evidence="2">Lipid metabolism.</text>
</comment>
<dbReference type="PROSITE" id="PS00018">
    <property type="entry name" value="EF_HAND_1"/>
    <property type="match status" value="1"/>
</dbReference>
<keyword evidence="4" id="KW-0444">Lipid biosynthesis</keyword>
<feature type="domain" description="Phospholipid/glycerol acyltransferase" evidence="15">
    <location>
        <begin position="233"/>
        <end position="344"/>
    </location>
</feature>
<evidence type="ECO:0000256" key="1">
    <source>
        <dbReference type="ARBA" id="ARBA00004370"/>
    </source>
</evidence>
<evidence type="ECO:0000256" key="3">
    <source>
        <dbReference type="ARBA" id="ARBA00008655"/>
    </source>
</evidence>
<dbReference type="GO" id="GO:0008374">
    <property type="term" value="F:O-acyltransferase activity"/>
    <property type="evidence" value="ECO:0007669"/>
    <property type="project" value="InterPro"/>
</dbReference>